<name>A0ABN3V8Y0_9PSEU</name>
<reference evidence="8 9" key="1">
    <citation type="journal article" date="2019" name="Int. J. Syst. Evol. Microbiol.">
        <title>The Global Catalogue of Microorganisms (GCM) 10K type strain sequencing project: providing services to taxonomists for standard genome sequencing and annotation.</title>
        <authorList>
            <consortium name="The Broad Institute Genomics Platform"/>
            <consortium name="The Broad Institute Genome Sequencing Center for Infectious Disease"/>
            <person name="Wu L."/>
            <person name="Ma J."/>
        </authorList>
    </citation>
    <scope>NUCLEOTIDE SEQUENCE [LARGE SCALE GENOMIC DNA]</scope>
    <source>
        <strain evidence="8 9">JCM 9383</strain>
    </source>
</reference>
<dbReference type="PANTHER" id="PTHR43229:SF2">
    <property type="entry name" value="NODULATION PROTEIN J"/>
    <property type="match status" value="1"/>
</dbReference>
<gene>
    <name evidence="8" type="ORF">GCM10010470_17960</name>
</gene>
<evidence type="ECO:0000256" key="6">
    <source>
        <dbReference type="RuleBase" id="RU361157"/>
    </source>
</evidence>
<keyword evidence="5" id="KW-0046">Antibiotic resistance</keyword>
<dbReference type="PIRSF" id="PIRSF006648">
    <property type="entry name" value="DrrB"/>
    <property type="match status" value="1"/>
</dbReference>
<dbReference type="RefSeq" id="WP_344679033.1">
    <property type="nucleotide sequence ID" value="NZ_BAAAUX010000010.1"/>
</dbReference>
<feature type="transmembrane region" description="Helical" evidence="6">
    <location>
        <begin position="52"/>
        <end position="73"/>
    </location>
</feature>
<dbReference type="InterPro" id="IPR013525">
    <property type="entry name" value="ABC2_TM"/>
</dbReference>
<dbReference type="Pfam" id="PF01061">
    <property type="entry name" value="ABC2_membrane"/>
    <property type="match status" value="1"/>
</dbReference>
<dbReference type="PROSITE" id="PS51012">
    <property type="entry name" value="ABC_TM2"/>
    <property type="match status" value="1"/>
</dbReference>
<dbReference type="EMBL" id="BAAAUX010000010">
    <property type="protein sequence ID" value="GAA2784301.1"/>
    <property type="molecule type" value="Genomic_DNA"/>
</dbReference>
<keyword evidence="3 6" id="KW-1133">Transmembrane helix</keyword>
<evidence type="ECO:0000256" key="1">
    <source>
        <dbReference type="ARBA" id="ARBA00004141"/>
    </source>
</evidence>
<evidence type="ECO:0000256" key="2">
    <source>
        <dbReference type="ARBA" id="ARBA00022692"/>
    </source>
</evidence>
<keyword evidence="6" id="KW-1003">Cell membrane</keyword>
<organism evidence="8 9">
    <name type="scientific">Saccharopolyspora taberi</name>
    <dbReference type="NCBI Taxonomy" id="60895"/>
    <lineage>
        <taxon>Bacteria</taxon>
        <taxon>Bacillati</taxon>
        <taxon>Actinomycetota</taxon>
        <taxon>Actinomycetes</taxon>
        <taxon>Pseudonocardiales</taxon>
        <taxon>Pseudonocardiaceae</taxon>
        <taxon>Saccharopolyspora</taxon>
    </lineage>
</organism>
<sequence length="242" mass="25635">MPRDVWLVFRHAIVPTLRNPLVLAIGLVQPVVHLVLFGPLLVGSGGASWESFLPGVLVMLAMFGAGFAGFALIPDQRSGVLDRMRVSPLSRSALLTGRVLRDTVVVLVQAVVLIVLAAVAFGMPVSFLSVLLGLVLLGLLSAALAGGSYLLALRLTNEYEFAPVVQSLSMPLLLLSGFLIPMDVGPEWLRALSRVNPMTYVVDAERALFSGEVSFVVFVGVGVSGGLAFGVLGVGVWVFRRG</sequence>
<feature type="domain" description="ABC transmembrane type-2" evidence="7">
    <location>
        <begin position="17"/>
        <end position="242"/>
    </location>
</feature>
<comment type="caution">
    <text evidence="8">The sequence shown here is derived from an EMBL/GenBank/DDBJ whole genome shotgun (WGS) entry which is preliminary data.</text>
</comment>
<feature type="transmembrane region" description="Helical" evidence="6">
    <location>
        <begin position="215"/>
        <end position="239"/>
    </location>
</feature>
<feature type="transmembrane region" description="Helical" evidence="6">
    <location>
        <begin position="127"/>
        <end position="152"/>
    </location>
</feature>
<evidence type="ECO:0000256" key="3">
    <source>
        <dbReference type="ARBA" id="ARBA00022989"/>
    </source>
</evidence>
<dbReference type="PANTHER" id="PTHR43229">
    <property type="entry name" value="NODULATION PROTEIN J"/>
    <property type="match status" value="1"/>
</dbReference>
<evidence type="ECO:0000256" key="4">
    <source>
        <dbReference type="ARBA" id="ARBA00023136"/>
    </source>
</evidence>
<feature type="transmembrane region" description="Helical" evidence="6">
    <location>
        <begin position="99"/>
        <end position="121"/>
    </location>
</feature>
<keyword evidence="2 6" id="KW-0812">Transmembrane</keyword>
<evidence type="ECO:0000259" key="7">
    <source>
        <dbReference type="PROSITE" id="PS51012"/>
    </source>
</evidence>
<feature type="transmembrane region" description="Helical" evidence="6">
    <location>
        <begin position="21"/>
        <end position="40"/>
    </location>
</feature>
<evidence type="ECO:0000313" key="8">
    <source>
        <dbReference type="EMBL" id="GAA2784301.1"/>
    </source>
</evidence>
<dbReference type="Proteomes" id="UP001500979">
    <property type="component" value="Unassembled WGS sequence"/>
</dbReference>
<evidence type="ECO:0000256" key="5">
    <source>
        <dbReference type="ARBA" id="ARBA00023251"/>
    </source>
</evidence>
<dbReference type="InterPro" id="IPR051784">
    <property type="entry name" value="Nod_factor_ABC_transporter"/>
</dbReference>
<proteinExistence type="inferred from homology"/>
<evidence type="ECO:0000313" key="9">
    <source>
        <dbReference type="Proteomes" id="UP001500979"/>
    </source>
</evidence>
<comment type="similarity">
    <text evidence="6">Belongs to the ABC-2 integral membrane protein family.</text>
</comment>
<accession>A0ABN3V8Y0</accession>
<dbReference type="InterPro" id="IPR047817">
    <property type="entry name" value="ABC2_TM_bact-type"/>
</dbReference>
<feature type="transmembrane region" description="Helical" evidence="6">
    <location>
        <begin position="164"/>
        <end position="182"/>
    </location>
</feature>
<comment type="subcellular location">
    <subcellularLocation>
        <location evidence="6">Cell membrane</location>
        <topology evidence="6">Multi-pass membrane protein</topology>
    </subcellularLocation>
    <subcellularLocation>
        <location evidence="1">Membrane</location>
        <topology evidence="1">Multi-pass membrane protein</topology>
    </subcellularLocation>
</comment>
<dbReference type="InterPro" id="IPR000412">
    <property type="entry name" value="ABC_2_transport"/>
</dbReference>
<keyword evidence="4 6" id="KW-0472">Membrane</keyword>
<keyword evidence="9" id="KW-1185">Reference proteome</keyword>
<protein>
    <recommendedName>
        <fullName evidence="6">Transport permease protein</fullName>
    </recommendedName>
</protein>
<keyword evidence="6" id="KW-0813">Transport</keyword>